<reference evidence="3" key="1">
    <citation type="submission" date="2021-06" db="EMBL/GenBank/DDBJ databases">
        <authorList>
            <person name="Kallberg Y."/>
            <person name="Tangrot J."/>
            <person name="Rosling A."/>
        </authorList>
    </citation>
    <scope>NUCLEOTIDE SEQUENCE</scope>
    <source>
        <strain evidence="3">FL966</strain>
    </source>
</reference>
<name>A0A9N9D044_9GLOM</name>
<feature type="non-terminal residue" evidence="3">
    <location>
        <position position="258"/>
    </location>
</feature>
<dbReference type="InterPro" id="IPR006600">
    <property type="entry name" value="HTH_CenpB_DNA-bd_dom"/>
</dbReference>
<dbReference type="PROSITE" id="PS51253">
    <property type="entry name" value="HTH_CENPB"/>
    <property type="match status" value="1"/>
</dbReference>
<dbReference type="Pfam" id="PF03221">
    <property type="entry name" value="HTH_Tnp_Tc5"/>
    <property type="match status" value="1"/>
</dbReference>
<evidence type="ECO:0000256" key="1">
    <source>
        <dbReference type="ARBA" id="ARBA00023125"/>
    </source>
</evidence>
<accession>A0A9N9D044</accession>
<dbReference type="AlphaFoldDB" id="A0A9N9D044"/>
<proteinExistence type="predicted"/>
<dbReference type="EMBL" id="CAJVQA010005455">
    <property type="protein sequence ID" value="CAG8621009.1"/>
    <property type="molecule type" value="Genomic_DNA"/>
</dbReference>
<evidence type="ECO:0000313" key="4">
    <source>
        <dbReference type="Proteomes" id="UP000789759"/>
    </source>
</evidence>
<protein>
    <submittedName>
        <fullName evidence="3">24082_t:CDS:1</fullName>
    </submittedName>
</protein>
<dbReference type="Gene3D" id="1.10.10.60">
    <property type="entry name" value="Homeodomain-like"/>
    <property type="match status" value="1"/>
</dbReference>
<dbReference type="GO" id="GO:0003677">
    <property type="term" value="F:DNA binding"/>
    <property type="evidence" value="ECO:0007669"/>
    <property type="project" value="UniProtKB-KW"/>
</dbReference>
<gene>
    <name evidence="3" type="ORF">CPELLU_LOCUS7921</name>
</gene>
<keyword evidence="4" id="KW-1185">Reference proteome</keyword>
<dbReference type="Proteomes" id="UP000789759">
    <property type="component" value="Unassembled WGS sequence"/>
</dbReference>
<feature type="domain" description="HTH CENPB-type" evidence="2">
    <location>
        <begin position="1"/>
        <end position="64"/>
    </location>
</feature>
<sequence length="258" mass="29524">VPKLEFALKEFILTYQNKAILSEAILVKKAKQLAKGLEILDVTLKFFAEWLYKFKEHNGICQQKLHEEALSADITAIANALLLLKNWLQDFNKEIAKKYKNKKVLLLLDNCKSHKIDDLTLLNVDFHFLSSNTISKIQLIDVQEEKDIKVLKINMLQDEITSETIQNCWNHTNILFNISDTELSVNNNTLILRELAQDITALNLPNMISAKDDKNVDDSIEPLIISASDTSKGLEIVFSFLQQQEDSKELLKNINILD</sequence>
<evidence type="ECO:0000313" key="3">
    <source>
        <dbReference type="EMBL" id="CAG8621009.1"/>
    </source>
</evidence>
<evidence type="ECO:0000259" key="2">
    <source>
        <dbReference type="PROSITE" id="PS51253"/>
    </source>
</evidence>
<keyword evidence="1" id="KW-0238">DNA-binding</keyword>
<dbReference type="OrthoDB" id="2433378at2759"/>
<dbReference type="Pfam" id="PF03184">
    <property type="entry name" value="DDE_1"/>
    <property type="match status" value="1"/>
</dbReference>
<dbReference type="InterPro" id="IPR004875">
    <property type="entry name" value="DDE_SF_endonuclease_dom"/>
</dbReference>
<comment type="caution">
    <text evidence="3">The sequence shown here is derived from an EMBL/GenBank/DDBJ whole genome shotgun (WGS) entry which is preliminary data.</text>
</comment>
<organism evidence="3 4">
    <name type="scientific">Cetraspora pellucida</name>
    <dbReference type="NCBI Taxonomy" id="1433469"/>
    <lineage>
        <taxon>Eukaryota</taxon>
        <taxon>Fungi</taxon>
        <taxon>Fungi incertae sedis</taxon>
        <taxon>Mucoromycota</taxon>
        <taxon>Glomeromycotina</taxon>
        <taxon>Glomeromycetes</taxon>
        <taxon>Diversisporales</taxon>
        <taxon>Gigasporaceae</taxon>
        <taxon>Cetraspora</taxon>
    </lineage>
</organism>